<sequence length="712" mass="76617">MFPPGFAPTSSSADSPLGSTSTRLSYEDKEKYSTPISSRSHLAKDEHERDDATASTLSTLPADLPSPRIEQRPPPWRRRRLILAFLITGPILLALGVGIPVGLASMKAKQLNASPAGSTKQSNGGSPLPTDSSHPVRPITGGDGSLVTMVDGSTFTYSNKFGGFWSSDPNNPTSDSARPNSWTPPLNQTWDFNTDKIYGVNLGGLFVLEPFISPGLFQKYPGAVDEWSLTTMMAEDTANGGLSQLEHHYDTFITEKDIAEIAGAGLNWVRLPIPFWAIETWPGEPFLAKTSWKYIIRLIGWCRKYGLRVNLDLHTIPGSQNGYNHSGRYGQVNFLHGTMGLANAQRALNYIRIITEFISQPEWRNVVPMFGILNEPLMPMIGINQLQSFYVEVYRIVRSITGYGAGKGPYIGFHEGFSGPDPWAGFMRGADRVVLDMHPYFAFSGGTASDPIATGTGPTAGGVWPGRACQRWDNLLGSSRANYGISVAGEWSNGWNDCGLFLNGVGFAPTYGGNCEDWENSANWDAATKAGLLHFATANFVPDWNANINSFLSPDQIGNSTRGIVESPLWSYQLGLEGGWMPTDPRTAAGTCAALNIPLTPAPTPYPSWMTGGNGTGIPQDVDQLVWPPATILNGGPANELPQYTATATAATLAPPIATGTDGKNLDFGNGWFNAQDTEFAPGPISGCVYPDAWDSTQAATISSACVAQAAQ</sequence>
<feature type="region of interest" description="Disordered" evidence="16">
    <location>
        <begin position="1"/>
        <end position="73"/>
    </location>
</feature>
<feature type="compositionally biased region" description="Basic and acidic residues" evidence="16">
    <location>
        <begin position="42"/>
        <end position="52"/>
    </location>
</feature>
<dbReference type="GO" id="GO:0009251">
    <property type="term" value="P:glucan catabolic process"/>
    <property type="evidence" value="ECO:0007669"/>
    <property type="project" value="TreeGrafter"/>
</dbReference>
<dbReference type="AlphaFoldDB" id="A0A4Q2DAY1"/>
<dbReference type="SUPFAM" id="SSF51445">
    <property type="entry name" value="(Trans)glycosidases"/>
    <property type="match status" value="1"/>
</dbReference>
<accession>A0A4Q2DAY1</accession>
<evidence type="ECO:0000256" key="17">
    <source>
        <dbReference type="SAM" id="Phobius"/>
    </source>
</evidence>
<evidence type="ECO:0000256" key="11">
    <source>
        <dbReference type="ARBA" id="ARBA00023316"/>
    </source>
</evidence>
<keyword evidence="5" id="KW-0378">Hydrolase</keyword>
<comment type="catalytic activity">
    <reaction evidence="12">
        <text>Successive hydrolysis of beta-D-glucose units from the non-reducing ends of (1-&gt;3)-beta-D-glucans, releasing alpha-glucose.</text>
        <dbReference type="EC" id="3.2.1.58"/>
    </reaction>
</comment>
<evidence type="ECO:0000256" key="7">
    <source>
        <dbReference type="ARBA" id="ARBA00022989"/>
    </source>
</evidence>
<evidence type="ECO:0000256" key="12">
    <source>
        <dbReference type="ARBA" id="ARBA00036824"/>
    </source>
</evidence>
<evidence type="ECO:0000259" key="18">
    <source>
        <dbReference type="Pfam" id="PF00150"/>
    </source>
</evidence>
<feature type="region of interest" description="Disordered" evidence="16">
    <location>
        <begin position="114"/>
        <end position="144"/>
    </location>
</feature>
<keyword evidence="10" id="KW-0326">Glycosidase</keyword>
<keyword evidence="3" id="KW-1003">Cell membrane</keyword>
<dbReference type="Pfam" id="PF00150">
    <property type="entry name" value="Cellulase"/>
    <property type="match status" value="1"/>
</dbReference>
<evidence type="ECO:0000256" key="3">
    <source>
        <dbReference type="ARBA" id="ARBA00022475"/>
    </source>
</evidence>
<feature type="compositionally biased region" description="Polar residues" evidence="16">
    <location>
        <begin position="114"/>
        <end position="133"/>
    </location>
</feature>
<keyword evidence="9" id="KW-0325">Glycoprotein</keyword>
<evidence type="ECO:0000313" key="20">
    <source>
        <dbReference type="Proteomes" id="UP000290288"/>
    </source>
</evidence>
<dbReference type="EMBL" id="SDEE01000470">
    <property type="protein sequence ID" value="RXW16142.1"/>
    <property type="molecule type" value="Genomic_DNA"/>
</dbReference>
<comment type="caution">
    <text evidence="19">The sequence shown here is derived from an EMBL/GenBank/DDBJ whole genome shotgun (WGS) entry which is preliminary data.</text>
</comment>
<evidence type="ECO:0000256" key="6">
    <source>
        <dbReference type="ARBA" id="ARBA00022968"/>
    </source>
</evidence>
<comment type="function">
    <text evidence="13">Glucosidase involved in the degradation of cellulosic biomass. Active on lichenan.</text>
</comment>
<protein>
    <recommendedName>
        <fullName evidence="14">glucan 1,3-beta-glucosidase</fullName>
        <ecNumber evidence="14">3.2.1.58</ecNumber>
    </recommendedName>
    <alternativeName>
        <fullName evidence="15">Exo-1,3-beta-glucanase D</fullName>
    </alternativeName>
</protein>
<proteinExistence type="inferred from homology"/>
<dbReference type="GO" id="GO:0009986">
    <property type="term" value="C:cell surface"/>
    <property type="evidence" value="ECO:0007669"/>
    <property type="project" value="TreeGrafter"/>
</dbReference>
<dbReference type="Gene3D" id="3.20.20.80">
    <property type="entry name" value="Glycosidases"/>
    <property type="match status" value="1"/>
</dbReference>
<dbReference type="GO" id="GO:0005576">
    <property type="term" value="C:extracellular region"/>
    <property type="evidence" value="ECO:0007669"/>
    <property type="project" value="TreeGrafter"/>
</dbReference>
<dbReference type="GO" id="GO:0005886">
    <property type="term" value="C:plasma membrane"/>
    <property type="evidence" value="ECO:0007669"/>
    <property type="project" value="UniProtKB-SubCell"/>
</dbReference>
<dbReference type="EC" id="3.2.1.58" evidence="14"/>
<evidence type="ECO:0000256" key="1">
    <source>
        <dbReference type="ARBA" id="ARBA00004401"/>
    </source>
</evidence>
<evidence type="ECO:0000256" key="16">
    <source>
        <dbReference type="SAM" id="MobiDB-lite"/>
    </source>
</evidence>
<keyword evidence="8 17" id="KW-0472">Membrane</keyword>
<dbReference type="GO" id="GO:0004338">
    <property type="term" value="F:glucan exo-1,3-beta-glucosidase activity"/>
    <property type="evidence" value="ECO:0007669"/>
    <property type="project" value="UniProtKB-EC"/>
</dbReference>
<feature type="compositionally biased region" description="Polar residues" evidence="16">
    <location>
        <begin position="8"/>
        <end position="24"/>
    </location>
</feature>
<evidence type="ECO:0000256" key="8">
    <source>
        <dbReference type="ARBA" id="ARBA00023136"/>
    </source>
</evidence>
<dbReference type="InterPro" id="IPR001547">
    <property type="entry name" value="Glyco_hydro_5"/>
</dbReference>
<dbReference type="InterPro" id="IPR017853">
    <property type="entry name" value="GH"/>
</dbReference>
<evidence type="ECO:0000256" key="14">
    <source>
        <dbReference type="ARBA" id="ARBA00038929"/>
    </source>
</evidence>
<dbReference type="OrthoDB" id="62120at2759"/>
<dbReference type="GO" id="GO:0071555">
    <property type="term" value="P:cell wall organization"/>
    <property type="evidence" value="ECO:0007669"/>
    <property type="project" value="UniProtKB-KW"/>
</dbReference>
<comment type="subcellular location">
    <subcellularLocation>
        <location evidence="1">Cell membrane</location>
        <topology evidence="1">Single-pass type II membrane protein</topology>
    </subcellularLocation>
</comment>
<organism evidence="19 20">
    <name type="scientific">Candolleomyces aberdarensis</name>
    <dbReference type="NCBI Taxonomy" id="2316362"/>
    <lineage>
        <taxon>Eukaryota</taxon>
        <taxon>Fungi</taxon>
        <taxon>Dikarya</taxon>
        <taxon>Basidiomycota</taxon>
        <taxon>Agaricomycotina</taxon>
        <taxon>Agaricomycetes</taxon>
        <taxon>Agaricomycetidae</taxon>
        <taxon>Agaricales</taxon>
        <taxon>Agaricineae</taxon>
        <taxon>Psathyrellaceae</taxon>
        <taxon>Candolleomyces</taxon>
    </lineage>
</organism>
<evidence type="ECO:0000256" key="13">
    <source>
        <dbReference type="ARBA" id="ARBA00037126"/>
    </source>
</evidence>
<gene>
    <name evidence="19" type="ORF">EST38_g9712</name>
</gene>
<name>A0A4Q2DAY1_9AGAR</name>
<dbReference type="Proteomes" id="UP000290288">
    <property type="component" value="Unassembled WGS sequence"/>
</dbReference>
<evidence type="ECO:0000256" key="2">
    <source>
        <dbReference type="ARBA" id="ARBA00005641"/>
    </source>
</evidence>
<keyword evidence="11" id="KW-0961">Cell wall biogenesis/degradation</keyword>
<feature type="transmembrane region" description="Helical" evidence="17">
    <location>
        <begin position="81"/>
        <end position="103"/>
    </location>
</feature>
<evidence type="ECO:0000256" key="15">
    <source>
        <dbReference type="ARBA" id="ARBA00041260"/>
    </source>
</evidence>
<dbReference type="InterPro" id="IPR050386">
    <property type="entry name" value="Glycosyl_hydrolase_5"/>
</dbReference>
<evidence type="ECO:0000256" key="9">
    <source>
        <dbReference type="ARBA" id="ARBA00023180"/>
    </source>
</evidence>
<evidence type="ECO:0000256" key="10">
    <source>
        <dbReference type="ARBA" id="ARBA00023295"/>
    </source>
</evidence>
<evidence type="ECO:0000313" key="19">
    <source>
        <dbReference type="EMBL" id="RXW16142.1"/>
    </source>
</evidence>
<keyword evidence="6" id="KW-0735">Signal-anchor</keyword>
<dbReference type="PANTHER" id="PTHR31297">
    <property type="entry name" value="GLUCAN ENDO-1,6-BETA-GLUCOSIDASE B"/>
    <property type="match status" value="1"/>
</dbReference>
<reference evidence="19 20" key="1">
    <citation type="submission" date="2019-01" db="EMBL/GenBank/DDBJ databases">
        <title>Draft genome sequence of Psathyrella aberdarensis IHI B618.</title>
        <authorList>
            <person name="Buettner E."/>
            <person name="Kellner H."/>
        </authorList>
    </citation>
    <scope>NUCLEOTIDE SEQUENCE [LARGE SCALE GENOMIC DNA]</scope>
    <source>
        <strain evidence="19 20">IHI B618</strain>
    </source>
</reference>
<feature type="domain" description="Glycoside hydrolase family 5" evidence="18">
    <location>
        <begin position="238"/>
        <end position="401"/>
    </location>
</feature>
<comment type="similarity">
    <text evidence="2">Belongs to the glycosyl hydrolase 5 (cellulase A) family.</text>
</comment>
<dbReference type="STRING" id="2316362.A0A4Q2DAY1"/>
<keyword evidence="4 17" id="KW-0812">Transmembrane</keyword>
<keyword evidence="7 17" id="KW-1133">Transmembrane helix</keyword>
<evidence type="ECO:0000256" key="5">
    <source>
        <dbReference type="ARBA" id="ARBA00022801"/>
    </source>
</evidence>
<dbReference type="PANTHER" id="PTHR31297:SF34">
    <property type="entry name" value="GLUCAN 1,3-BETA-GLUCOSIDASE 2"/>
    <property type="match status" value="1"/>
</dbReference>
<evidence type="ECO:0000256" key="4">
    <source>
        <dbReference type="ARBA" id="ARBA00022692"/>
    </source>
</evidence>
<keyword evidence="20" id="KW-1185">Reference proteome</keyword>